<evidence type="ECO:0000256" key="3">
    <source>
        <dbReference type="ARBA" id="ARBA00022603"/>
    </source>
</evidence>
<dbReference type="FunCoup" id="A0A0F7IJH2">
    <property type="interactions" value="72"/>
</dbReference>
<dbReference type="InterPro" id="IPR035996">
    <property type="entry name" value="4pyrrol_Methylase_sf"/>
</dbReference>
<dbReference type="EC" id="2.1.1.107" evidence="2"/>
<dbReference type="GeneID" id="24802863"/>
<evidence type="ECO:0000256" key="5">
    <source>
        <dbReference type="ARBA" id="ARBA00022691"/>
    </source>
</evidence>
<dbReference type="InterPro" id="IPR014776">
    <property type="entry name" value="4pyrrole_Mease_sub2"/>
</dbReference>
<dbReference type="SUPFAM" id="SSF53790">
    <property type="entry name" value="Tetrapyrrole methylase"/>
    <property type="match status" value="1"/>
</dbReference>
<dbReference type="EMBL" id="CP011267">
    <property type="protein sequence ID" value="AKG92369.1"/>
    <property type="molecule type" value="Genomic_DNA"/>
</dbReference>
<dbReference type="PROSITE" id="PS00839">
    <property type="entry name" value="SUMT_1"/>
    <property type="match status" value="1"/>
</dbReference>
<evidence type="ECO:0000256" key="2">
    <source>
        <dbReference type="ARBA" id="ARBA00012162"/>
    </source>
</evidence>
<dbReference type="Proteomes" id="UP000034723">
    <property type="component" value="Chromosome"/>
</dbReference>
<keyword evidence="6" id="KW-0627">Porphyrin biosynthesis</keyword>
<dbReference type="GO" id="GO:0019354">
    <property type="term" value="P:siroheme biosynthetic process"/>
    <property type="evidence" value="ECO:0007669"/>
    <property type="project" value="InterPro"/>
</dbReference>
<dbReference type="Pfam" id="PF00590">
    <property type="entry name" value="TP_methylase"/>
    <property type="match status" value="1"/>
</dbReference>
<dbReference type="HOGENOM" id="CLU_011276_7_0_2"/>
<dbReference type="STRING" id="113653.GAH_00277"/>
<reference evidence="9 10" key="1">
    <citation type="submission" date="2015-04" db="EMBL/GenBank/DDBJ databases">
        <title>The complete genome sequence of the hyperthermophilic, obligate iron-reducing archaeon Geoglobus ahangari strain 234T.</title>
        <authorList>
            <person name="Manzella M.P."/>
            <person name="Holmes D.E."/>
            <person name="Rocheleau J.M."/>
            <person name="Chung A."/>
            <person name="Reguera G."/>
            <person name="Kashefi K."/>
        </authorList>
    </citation>
    <scope>NUCLEOTIDE SEQUENCE [LARGE SCALE GENOMIC DNA]</scope>
    <source>
        <strain evidence="9 10">234</strain>
    </source>
</reference>
<dbReference type="NCBIfam" id="NF004790">
    <property type="entry name" value="PRK06136.1"/>
    <property type="match status" value="1"/>
</dbReference>
<feature type="domain" description="Tetrapyrrole methylase" evidence="8">
    <location>
        <begin position="2"/>
        <end position="212"/>
    </location>
</feature>
<dbReference type="InterPro" id="IPR003043">
    <property type="entry name" value="Uropor_MeTrfase_CS"/>
</dbReference>
<dbReference type="OrthoDB" id="24444at2157"/>
<dbReference type="CDD" id="cd11642">
    <property type="entry name" value="SUMT"/>
    <property type="match status" value="1"/>
</dbReference>
<dbReference type="PROSITE" id="PS00840">
    <property type="entry name" value="SUMT_2"/>
    <property type="match status" value="1"/>
</dbReference>
<evidence type="ECO:0000313" key="10">
    <source>
        <dbReference type="Proteomes" id="UP000034723"/>
    </source>
</evidence>
<comment type="similarity">
    <text evidence="7">Belongs to the precorrin methyltransferase family.</text>
</comment>
<proteinExistence type="inferred from homology"/>
<keyword evidence="4 7" id="KW-0808">Transferase</keyword>
<keyword evidence="3 7" id="KW-0489">Methyltransferase</keyword>
<dbReference type="PANTHER" id="PTHR45790">
    <property type="entry name" value="SIROHEME SYNTHASE-RELATED"/>
    <property type="match status" value="1"/>
</dbReference>
<sequence length="249" mass="27405">MTVYIVGAGPGEVELLTLKALRLIREADVILYDELIGEEIKELIRKESKAELIDVGKRAGRHKKRQEEINSLLVEYGKTGKKVVRLKGGDPFVFGRGGEEIEALAEHGIDFEVVPGISSAIAGPAYAGIPVTHRRYDPALVLITGKQERERLNWNALAKLNATIVILMGVSTLRENVERLLRHGKSPETPVAIIERATTPEQRVVRGRLGDIAEIAEKEGVKAPAVIVIGGVVEVEEKVRNFLRNLKES</sequence>
<dbReference type="InterPro" id="IPR006366">
    <property type="entry name" value="CobA/CysG_C"/>
</dbReference>
<dbReference type="InterPro" id="IPR000878">
    <property type="entry name" value="4pyrrol_Mease"/>
</dbReference>
<dbReference type="GO" id="GO:0032259">
    <property type="term" value="P:methylation"/>
    <property type="evidence" value="ECO:0007669"/>
    <property type="project" value="UniProtKB-KW"/>
</dbReference>
<dbReference type="RefSeq" id="WP_048094353.1">
    <property type="nucleotide sequence ID" value="NZ_CP011267.1"/>
</dbReference>
<dbReference type="KEGG" id="gah:GAH_00277"/>
<dbReference type="NCBIfam" id="TIGR01469">
    <property type="entry name" value="cobA_cysG_Cterm"/>
    <property type="match status" value="1"/>
</dbReference>
<dbReference type="AlphaFoldDB" id="A0A0F7IJH2"/>
<evidence type="ECO:0000256" key="4">
    <source>
        <dbReference type="ARBA" id="ARBA00022679"/>
    </source>
</evidence>
<dbReference type="Gene3D" id="3.40.1010.10">
    <property type="entry name" value="Cobalt-precorrin-4 Transmethylase, Domain 1"/>
    <property type="match status" value="1"/>
</dbReference>
<dbReference type="PANTHER" id="PTHR45790:SF3">
    <property type="entry name" value="S-ADENOSYL-L-METHIONINE-DEPENDENT UROPORPHYRINOGEN III METHYLTRANSFERASE, CHLOROPLASTIC"/>
    <property type="match status" value="1"/>
</dbReference>
<evidence type="ECO:0000256" key="1">
    <source>
        <dbReference type="ARBA" id="ARBA00011738"/>
    </source>
</evidence>
<dbReference type="PATRIC" id="fig|113653.22.peg.276"/>
<evidence type="ECO:0000256" key="7">
    <source>
        <dbReference type="RuleBase" id="RU003960"/>
    </source>
</evidence>
<comment type="subunit">
    <text evidence="1">Homodimer.</text>
</comment>
<accession>A0A0F7IJH2</accession>
<organism evidence="9 10">
    <name type="scientific">Geoglobus ahangari</name>
    <dbReference type="NCBI Taxonomy" id="113653"/>
    <lineage>
        <taxon>Archaea</taxon>
        <taxon>Methanobacteriati</taxon>
        <taxon>Methanobacteriota</taxon>
        <taxon>Archaeoglobi</taxon>
        <taxon>Archaeoglobales</taxon>
        <taxon>Archaeoglobaceae</taxon>
        <taxon>Geoglobus</taxon>
    </lineage>
</organism>
<evidence type="ECO:0000313" key="9">
    <source>
        <dbReference type="EMBL" id="AKG92369.1"/>
    </source>
</evidence>
<dbReference type="FunFam" id="3.30.950.10:FF:000001">
    <property type="entry name" value="Siroheme synthase"/>
    <property type="match status" value="1"/>
</dbReference>
<dbReference type="InterPro" id="IPR050161">
    <property type="entry name" value="Siro_Cobalamin_biosynth"/>
</dbReference>
<name>A0A0F7IJH2_9EURY</name>
<gene>
    <name evidence="9" type="ORF">GAH_00277</name>
</gene>
<evidence type="ECO:0000259" key="8">
    <source>
        <dbReference type="Pfam" id="PF00590"/>
    </source>
</evidence>
<dbReference type="GO" id="GO:0004851">
    <property type="term" value="F:uroporphyrin-III C-methyltransferase activity"/>
    <property type="evidence" value="ECO:0007669"/>
    <property type="project" value="UniProtKB-EC"/>
</dbReference>
<dbReference type="Gene3D" id="3.30.950.10">
    <property type="entry name" value="Methyltransferase, Cobalt-precorrin-4 Transmethylase, Domain 2"/>
    <property type="match status" value="1"/>
</dbReference>
<protein>
    <recommendedName>
        <fullName evidence="2">uroporphyrinogen-III C-methyltransferase</fullName>
        <ecNumber evidence="2">2.1.1.107</ecNumber>
    </recommendedName>
</protein>
<dbReference type="FunFam" id="3.40.1010.10:FF:000001">
    <property type="entry name" value="Siroheme synthase"/>
    <property type="match status" value="1"/>
</dbReference>
<dbReference type="InParanoid" id="A0A0F7IJH2"/>
<evidence type="ECO:0000256" key="6">
    <source>
        <dbReference type="ARBA" id="ARBA00023244"/>
    </source>
</evidence>
<keyword evidence="5" id="KW-0949">S-adenosyl-L-methionine</keyword>
<keyword evidence="10" id="KW-1185">Reference proteome</keyword>
<dbReference type="InterPro" id="IPR014777">
    <property type="entry name" value="4pyrrole_Mease_sub1"/>
</dbReference>